<gene>
    <name evidence="1" type="ORF">Y1Q_0003161</name>
</gene>
<evidence type="ECO:0000313" key="1">
    <source>
        <dbReference type="EMBL" id="KYO22645.1"/>
    </source>
</evidence>
<protein>
    <submittedName>
        <fullName evidence="1">Uncharacterized protein</fullName>
    </submittedName>
</protein>
<dbReference type="EMBL" id="AKHW03006231">
    <property type="protein sequence ID" value="KYO22645.1"/>
    <property type="molecule type" value="Genomic_DNA"/>
</dbReference>
<dbReference type="AlphaFoldDB" id="A0A151MDR7"/>
<reference evidence="1 2" key="1">
    <citation type="journal article" date="2012" name="Genome Biol.">
        <title>Sequencing three crocodilian genomes to illuminate the evolution of archosaurs and amniotes.</title>
        <authorList>
            <person name="St John J.A."/>
            <person name="Braun E.L."/>
            <person name="Isberg S.R."/>
            <person name="Miles L.G."/>
            <person name="Chong A.Y."/>
            <person name="Gongora J."/>
            <person name="Dalzell P."/>
            <person name="Moran C."/>
            <person name="Bed'hom B."/>
            <person name="Abzhanov A."/>
            <person name="Burgess S.C."/>
            <person name="Cooksey A.M."/>
            <person name="Castoe T.A."/>
            <person name="Crawford N.G."/>
            <person name="Densmore L.D."/>
            <person name="Drew J.C."/>
            <person name="Edwards S.V."/>
            <person name="Faircloth B.C."/>
            <person name="Fujita M.K."/>
            <person name="Greenwold M.J."/>
            <person name="Hoffmann F.G."/>
            <person name="Howard J.M."/>
            <person name="Iguchi T."/>
            <person name="Janes D.E."/>
            <person name="Khan S.Y."/>
            <person name="Kohno S."/>
            <person name="de Koning A.J."/>
            <person name="Lance S.L."/>
            <person name="McCarthy F.M."/>
            <person name="McCormack J.E."/>
            <person name="Merchant M.E."/>
            <person name="Peterson D.G."/>
            <person name="Pollock D.D."/>
            <person name="Pourmand N."/>
            <person name="Raney B.J."/>
            <person name="Roessler K.A."/>
            <person name="Sanford J.R."/>
            <person name="Sawyer R.H."/>
            <person name="Schmidt C.J."/>
            <person name="Triplett E.W."/>
            <person name="Tuberville T.D."/>
            <person name="Venegas-Anaya M."/>
            <person name="Howard J.T."/>
            <person name="Jarvis E.D."/>
            <person name="Guillette L.J.Jr."/>
            <person name="Glenn T.C."/>
            <person name="Green R.E."/>
            <person name="Ray D.A."/>
        </authorList>
    </citation>
    <scope>NUCLEOTIDE SEQUENCE [LARGE SCALE GENOMIC DNA]</scope>
    <source>
        <strain evidence="1">KSC_2009_1</strain>
    </source>
</reference>
<proteinExistence type="predicted"/>
<accession>A0A151MDR7</accession>
<dbReference type="Proteomes" id="UP000050525">
    <property type="component" value="Unassembled WGS sequence"/>
</dbReference>
<comment type="caution">
    <text evidence="1">The sequence shown here is derived from an EMBL/GenBank/DDBJ whole genome shotgun (WGS) entry which is preliminary data.</text>
</comment>
<keyword evidence="2" id="KW-1185">Reference proteome</keyword>
<sequence>MGVWTLELNQSLCKMKMSPSKQYLIPIPRSSSWKAYDSITENTMLKRVNEEEGDTISSSYWIFYKQGLVLAKAMQEKYLIDFKWTPDQR</sequence>
<evidence type="ECO:0000313" key="2">
    <source>
        <dbReference type="Proteomes" id="UP000050525"/>
    </source>
</evidence>
<name>A0A151MDR7_ALLMI</name>
<organism evidence="1 2">
    <name type="scientific">Alligator mississippiensis</name>
    <name type="common">American alligator</name>
    <dbReference type="NCBI Taxonomy" id="8496"/>
    <lineage>
        <taxon>Eukaryota</taxon>
        <taxon>Metazoa</taxon>
        <taxon>Chordata</taxon>
        <taxon>Craniata</taxon>
        <taxon>Vertebrata</taxon>
        <taxon>Euteleostomi</taxon>
        <taxon>Archelosauria</taxon>
        <taxon>Archosauria</taxon>
        <taxon>Crocodylia</taxon>
        <taxon>Alligatoridae</taxon>
        <taxon>Alligatorinae</taxon>
        <taxon>Alligator</taxon>
    </lineage>
</organism>